<gene>
    <name evidence="2" type="ORF">MOV92_22890</name>
</gene>
<evidence type="ECO:0000313" key="2">
    <source>
        <dbReference type="EMBL" id="UNP29281.1"/>
    </source>
</evidence>
<evidence type="ECO:0000256" key="1">
    <source>
        <dbReference type="SAM" id="MobiDB-lite"/>
    </source>
</evidence>
<dbReference type="EMBL" id="CP093547">
    <property type="protein sequence ID" value="UNP29281.1"/>
    <property type="molecule type" value="Genomic_DNA"/>
</dbReference>
<dbReference type="RefSeq" id="WP_148649101.1">
    <property type="nucleotide sequence ID" value="NZ_CP011131.1"/>
</dbReference>
<sequence>MNWFESEPAGALLPYDGDAMSDFVTLGALAKIRRTRRIHCTRCGHQFALQLHSYQERDVKCVVCMGDVEMTSEYMSTQVQLDWLPALLARRLAGPNAEPDMLIENRLWRLASPETAAGGVPIYLLRAGWYVDLAPILSLLQLELDGRQIVLSSSPLINSQLADVHRTILALDEIARMETEGLWLDFRRLGDAITASYPVWFDLDPASGRLAIGDEVIVLRRNQKEFVGLLAAAHEAGHRSVRWKPLLRQARYDAHYTALWQALSPDLRRFIDTAKGEAWIRKEALPPSRAGPPSTSNPPPHE</sequence>
<name>A0ABY3X9L9_9GAMM</name>
<accession>A0ABY3X9L9</accession>
<dbReference type="Proteomes" id="UP000829194">
    <property type="component" value="Chromosome"/>
</dbReference>
<evidence type="ECO:0000313" key="3">
    <source>
        <dbReference type="Proteomes" id="UP000829194"/>
    </source>
</evidence>
<organism evidence="2 3">
    <name type="scientific">Lysobacter gummosus</name>
    <dbReference type="NCBI Taxonomy" id="262324"/>
    <lineage>
        <taxon>Bacteria</taxon>
        <taxon>Pseudomonadati</taxon>
        <taxon>Pseudomonadota</taxon>
        <taxon>Gammaproteobacteria</taxon>
        <taxon>Lysobacterales</taxon>
        <taxon>Lysobacteraceae</taxon>
        <taxon>Lysobacter</taxon>
    </lineage>
</organism>
<reference evidence="2 3" key="1">
    <citation type="submission" date="2022-03" db="EMBL/GenBank/DDBJ databases">
        <title>Complete genome sequence of Lysobacter capsici VKM B-2533 and Lysobacter gummosus 10.1.1, promising sources of lytic agents.</title>
        <authorList>
            <person name="Tarlachkov S.V."/>
            <person name="Kudryakova I.V."/>
            <person name="Afoshin A.S."/>
            <person name="Leontyevskaya E.A."/>
            <person name="Leontyevskaya N.V."/>
        </authorList>
    </citation>
    <scope>NUCLEOTIDE SEQUENCE [LARGE SCALE GENOMIC DNA]</scope>
    <source>
        <strain evidence="2 3">10.1.1</strain>
    </source>
</reference>
<keyword evidence="3" id="KW-1185">Reference proteome</keyword>
<feature type="region of interest" description="Disordered" evidence="1">
    <location>
        <begin position="282"/>
        <end position="302"/>
    </location>
</feature>
<protein>
    <submittedName>
        <fullName evidence="2">Uncharacterized protein</fullName>
    </submittedName>
</protein>
<proteinExistence type="predicted"/>